<comment type="caution">
    <text evidence="2">The sequence shown here is derived from an EMBL/GenBank/DDBJ whole genome shotgun (WGS) entry which is preliminary data.</text>
</comment>
<evidence type="ECO:0000313" key="3">
    <source>
        <dbReference type="Proteomes" id="UP001305779"/>
    </source>
</evidence>
<protein>
    <submittedName>
        <fullName evidence="2">Uncharacterized protein</fullName>
    </submittedName>
</protein>
<proteinExistence type="predicted"/>
<dbReference type="Proteomes" id="UP001305779">
    <property type="component" value="Unassembled WGS sequence"/>
</dbReference>
<organism evidence="2 3">
    <name type="scientific">Zasmidium cellare</name>
    <name type="common">Wine cellar mold</name>
    <name type="synonym">Racodium cellare</name>
    <dbReference type="NCBI Taxonomy" id="395010"/>
    <lineage>
        <taxon>Eukaryota</taxon>
        <taxon>Fungi</taxon>
        <taxon>Dikarya</taxon>
        <taxon>Ascomycota</taxon>
        <taxon>Pezizomycotina</taxon>
        <taxon>Dothideomycetes</taxon>
        <taxon>Dothideomycetidae</taxon>
        <taxon>Mycosphaerellales</taxon>
        <taxon>Mycosphaerellaceae</taxon>
        <taxon>Zasmidium</taxon>
    </lineage>
</organism>
<accession>A0ABR0DZA3</accession>
<dbReference type="EMBL" id="JAXOVC010000014">
    <property type="protein sequence ID" value="KAK4494429.1"/>
    <property type="molecule type" value="Genomic_DNA"/>
</dbReference>
<sequence>MDEASSKPEKANLFTLPRELRDMIYEYACEGASADIKATATKPIDSENISLYFNPNVTSPRPNQTLASSKSADKSGPKSIPSTTATRSSPSQTRTPKSALRYLRHLRLDVAKNHETHEALKKLISEEGEGERAARYASVIQGYAMCALKLASTELTHAGVMLQPGALQVAVPGKDNEMVWTAAPGEVEIPFQRYLPGKNVRLLKKLRNRLEFELTAKMLKGRTLR</sequence>
<keyword evidence="3" id="KW-1185">Reference proteome</keyword>
<feature type="compositionally biased region" description="Polar residues" evidence="1">
    <location>
        <begin position="80"/>
        <end position="96"/>
    </location>
</feature>
<evidence type="ECO:0000313" key="2">
    <source>
        <dbReference type="EMBL" id="KAK4494429.1"/>
    </source>
</evidence>
<evidence type="ECO:0000256" key="1">
    <source>
        <dbReference type="SAM" id="MobiDB-lite"/>
    </source>
</evidence>
<reference evidence="2 3" key="1">
    <citation type="journal article" date="2023" name="G3 (Bethesda)">
        <title>A chromosome-level genome assembly of Zasmidium syzygii isolated from banana leaves.</title>
        <authorList>
            <person name="van Westerhoven A.C."/>
            <person name="Mehrabi R."/>
            <person name="Talebi R."/>
            <person name="Steentjes M.B.F."/>
            <person name="Corcolon B."/>
            <person name="Chong P.A."/>
            <person name="Kema G.H.J."/>
            <person name="Seidl M.F."/>
        </authorList>
    </citation>
    <scope>NUCLEOTIDE SEQUENCE [LARGE SCALE GENOMIC DNA]</scope>
    <source>
        <strain evidence="2 3">P124</strain>
    </source>
</reference>
<feature type="region of interest" description="Disordered" evidence="1">
    <location>
        <begin position="52"/>
        <end position="98"/>
    </location>
</feature>
<gene>
    <name evidence="2" type="ORF">PRZ48_014727</name>
</gene>
<feature type="compositionally biased region" description="Polar residues" evidence="1">
    <location>
        <begin position="52"/>
        <end position="70"/>
    </location>
</feature>
<name>A0ABR0DZA3_ZASCE</name>